<evidence type="ECO:0000313" key="2">
    <source>
        <dbReference type="EMBL" id="GKV30336.1"/>
    </source>
</evidence>
<evidence type="ECO:0000313" key="3">
    <source>
        <dbReference type="Proteomes" id="UP001054252"/>
    </source>
</evidence>
<dbReference type="AlphaFoldDB" id="A0AAV5KZJ8"/>
<proteinExistence type="predicted"/>
<dbReference type="EMBL" id="BPVZ01000086">
    <property type="protein sequence ID" value="GKV30336.1"/>
    <property type="molecule type" value="Genomic_DNA"/>
</dbReference>
<keyword evidence="3" id="KW-1185">Reference proteome</keyword>
<feature type="region of interest" description="Disordered" evidence="1">
    <location>
        <begin position="1"/>
        <end position="25"/>
    </location>
</feature>
<dbReference type="Proteomes" id="UP001054252">
    <property type="component" value="Unassembled WGS sequence"/>
</dbReference>
<name>A0AAV5KZJ8_9ROSI</name>
<comment type="caution">
    <text evidence="2">The sequence shown here is derived from an EMBL/GenBank/DDBJ whole genome shotgun (WGS) entry which is preliminary data.</text>
</comment>
<accession>A0AAV5KZJ8</accession>
<gene>
    <name evidence="2" type="ORF">SLEP1_g39153</name>
</gene>
<reference evidence="2 3" key="1">
    <citation type="journal article" date="2021" name="Commun. Biol.">
        <title>The genome of Shorea leprosula (Dipterocarpaceae) highlights the ecological relevance of drought in aseasonal tropical rainforests.</title>
        <authorList>
            <person name="Ng K.K.S."/>
            <person name="Kobayashi M.J."/>
            <person name="Fawcett J.A."/>
            <person name="Hatakeyama M."/>
            <person name="Paape T."/>
            <person name="Ng C.H."/>
            <person name="Ang C.C."/>
            <person name="Tnah L.H."/>
            <person name="Lee C.T."/>
            <person name="Nishiyama T."/>
            <person name="Sese J."/>
            <person name="O'Brien M.J."/>
            <person name="Copetti D."/>
            <person name="Mohd Noor M.I."/>
            <person name="Ong R.C."/>
            <person name="Putra M."/>
            <person name="Sireger I.Z."/>
            <person name="Indrioko S."/>
            <person name="Kosugi Y."/>
            <person name="Izuno A."/>
            <person name="Isagi Y."/>
            <person name="Lee S.L."/>
            <person name="Shimizu K.K."/>
        </authorList>
    </citation>
    <scope>NUCLEOTIDE SEQUENCE [LARGE SCALE GENOMIC DNA]</scope>
    <source>
        <strain evidence="2">214</strain>
    </source>
</reference>
<organism evidence="2 3">
    <name type="scientific">Rubroshorea leprosula</name>
    <dbReference type="NCBI Taxonomy" id="152421"/>
    <lineage>
        <taxon>Eukaryota</taxon>
        <taxon>Viridiplantae</taxon>
        <taxon>Streptophyta</taxon>
        <taxon>Embryophyta</taxon>
        <taxon>Tracheophyta</taxon>
        <taxon>Spermatophyta</taxon>
        <taxon>Magnoliopsida</taxon>
        <taxon>eudicotyledons</taxon>
        <taxon>Gunneridae</taxon>
        <taxon>Pentapetalae</taxon>
        <taxon>rosids</taxon>
        <taxon>malvids</taxon>
        <taxon>Malvales</taxon>
        <taxon>Dipterocarpaceae</taxon>
        <taxon>Rubroshorea</taxon>
    </lineage>
</organism>
<sequence length="61" mass="6760">MGFAWNPAGLDQNKEDHGNLHRNPSSNNCRWLGFSCGMSSSWGNRSCTSKLIGMIPKLSFD</sequence>
<protein>
    <submittedName>
        <fullName evidence="2">Uncharacterized protein</fullName>
    </submittedName>
</protein>
<evidence type="ECO:0000256" key="1">
    <source>
        <dbReference type="SAM" id="MobiDB-lite"/>
    </source>
</evidence>